<evidence type="ECO:0000256" key="2">
    <source>
        <dbReference type="SAM" id="SignalP"/>
    </source>
</evidence>
<feature type="transmembrane region" description="Helical" evidence="1">
    <location>
        <begin position="269"/>
        <end position="295"/>
    </location>
</feature>
<keyword evidence="1" id="KW-0472">Membrane</keyword>
<feature type="signal peptide" evidence="2">
    <location>
        <begin position="1"/>
        <end position="21"/>
    </location>
</feature>
<dbReference type="Pfam" id="PF09935">
    <property type="entry name" value="DUF2167"/>
    <property type="match status" value="1"/>
</dbReference>
<organism evidence="3 4">
    <name type="scientific">Sphingomonas echinoides</name>
    <dbReference type="NCBI Taxonomy" id="59803"/>
    <lineage>
        <taxon>Bacteria</taxon>
        <taxon>Pseudomonadati</taxon>
        <taxon>Pseudomonadota</taxon>
        <taxon>Alphaproteobacteria</taxon>
        <taxon>Sphingomonadales</taxon>
        <taxon>Sphingomonadaceae</taxon>
        <taxon>Sphingomonas</taxon>
    </lineage>
</organism>
<evidence type="ECO:0000256" key="1">
    <source>
        <dbReference type="SAM" id="Phobius"/>
    </source>
</evidence>
<evidence type="ECO:0000313" key="4">
    <source>
        <dbReference type="Proteomes" id="UP001279660"/>
    </source>
</evidence>
<evidence type="ECO:0000313" key="3">
    <source>
        <dbReference type="EMBL" id="MDX5985581.1"/>
    </source>
</evidence>
<dbReference type="Proteomes" id="UP001279660">
    <property type="component" value="Unassembled WGS sequence"/>
</dbReference>
<keyword evidence="2" id="KW-0732">Signal</keyword>
<dbReference type="EMBL" id="JAWXXV010000001">
    <property type="protein sequence ID" value="MDX5985581.1"/>
    <property type="molecule type" value="Genomic_DNA"/>
</dbReference>
<dbReference type="InterPro" id="IPR018682">
    <property type="entry name" value="DUF2167_membr"/>
</dbReference>
<protein>
    <submittedName>
        <fullName evidence="3">DUF2167 domain-containing protein</fullName>
    </submittedName>
</protein>
<accession>A0ABU4PN78</accession>
<sequence>MTFKAVASACALGLGLVLATAAEAQKDSAPQKLSPEAIAFEKGLHKQSGDVAIPAAHAVLHLGERYYFVPADEAKTILTKVWGNPPSSGDRVLGIVFEKGRTIYDNVWGAIVTYEDTGYVPDKDAKTEDYDKVVESIRAGEAEANDERKKGGYPTIHLVGWAQQPSYDPAAHSLIWARDIKFSDSPVDALNYDVRLLGRKGVLSLNMLSDMQHLPDVRAAATDFGKAAAFTAGSTYADYDKSVDKTAEYGLAGLVAAGAGVVVAKKLGLLAIVFGFWKVILGGLAVAGAAISRFFGRIFGRKRDTLEGDEGSL</sequence>
<keyword evidence="1" id="KW-1133">Transmembrane helix</keyword>
<keyword evidence="4" id="KW-1185">Reference proteome</keyword>
<proteinExistence type="predicted"/>
<reference evidence="3 4" key="1">
    <citation type="submission" date="2023-11" db="EMBL/GenBank/DDBJ databases">
        <title>MicrobeMod: A computational toolkit for identifying prokaryotic methylation and restriction-modification with nanopore sequencing.</title>
        <authorList>
            <person name="Crits-Christoph A."/>
            <person name="Kang S.C."/>
            <person name="Lee H."/>
            <person name="Ostrov N."/>
        </authorList>
    </citation>
    <scope>NUCLEOTIDE SEQUENCE [LARGE SCALE GENOMIC DNA]</scope>
    <source>
        <strain evidence="3 4">ATCC 14820</strain>
    </source>
</reference>
<gene>
    <name evidence="3" type="ORF">SIL82_15095</name>
</gene>
<comment type="caution">
    <text evidence="3">The sequence shown here is derived from an EMBL/GenBank/DDBJ whole genome shotgun (WGS) entry which is preliminary data.</text>
</comment>
<name>A0ABU4PN78_9SPHN</name>
<dbReference type="RefSeq" id="WP_010407743.1">
    <property type="nucleotide sequence ID" value="NZ_JAWXXV010000001.1"/>
</dbReference>
<keyword evidence="1" id="KW-0812">Transmembrane</keyword>
<feature type="chain" id="PRO_5045411865" evidence="2">
    <location>
        <begin position="22"/>
        <end position="313"/>
    </location>
</feature>